<keyword evidence="3 13" id="KW-0732">Signal</keyword>
<dbReference type="PRINTS" id="PR01185">
    <property type="entry name" value="INTEGRINA"/>
</dbReference>
<evidence type="ECO:0000259" key="15">
    <source>
        <dbReference type="Pfam" id="PF20806"/>
    </source>
</evidence>
<evidence type="ECO:0000256" key="13">
    <source>
        <dbReference type="SAM" id="SignalP"/>
    </source>
</evidence>
<accession>A0ABM4CXH2</accession>
<evidence type="ECO:0000256" key="6">
    <source>
        <dbReference type="ARBA" id="ARBA00023037"/>
    </source>
</evidence>
<evidence type="ECO:0000256" key="2">
    <source>
        <dbReference type="ARBA" id="ARBA00008054"/>
    </source>
</evidence>
<dbReference type="SMART" id="SM00191">
    <property type="entry name" value="Int_alpha"/>
    <property type="match status" value="5"/>
</dbReference>
<feature type="repeat" description="FG-GAP" evidence="10">
    <location>
        <begin position="395"/>
        <end position="458"/>
    </location>
</feature>
<dbReference type="PANTHER" id="PTHR23220:SF122">
    <property type="entry name" value="INTEGRIN ALPHA-PS1"/>
    <property type="match status" value="1"/>
</dbReference>
<evidence type="ECO:0000256" key="3">
    <source>
        <dbReference type="ARBA" id="ARBA00022729"/>
    </source>
</evidence>
<feature type="domain" description="Integrin alpha first immunoglubulin-like" evidence="14">
    <location>
        <begin position="443"/>
        <end position="592"/>
    </location>
</feature>
<feature type="domain" description="Integrin alpha third immunoglobulin-like" evidence="15">
    <location>
        <begin position="754"/>
        <end position="919"/>
    </location>
</feature>
<evidence type="ECO:0000256" key="11">
    <source>
        <dbReference type="RuleBase" id="RU003762"/>
    </source>
</evidence>
<dbReference type="PROSITE" id="PS00242">
    <property type="entry name" value="INTEGRIN_ALPHA"/>
    <property type="match status" value="1"/>
</dbReference>
<evidence type="ECO:0000256" key="8">
    <source>
        <dbReference type="ARBA" id="ARBA00023170"/>
    </source>
</evidence>
<name>A0ABM4CXH2_HYDVU</name>
<dbReference type="SUPFAM" id="SSF69179">
    <property type="entry name" value="Integrin domains"/>
    <property type="match status" value="3"/>
</dbReference>
<dbReference type="Gene3D" id="2.60.40.1460">
    <property type="entry name" value="Integrin domains. Chain A, domain 2"/>
    <property type="match status" value="1"/>
</dbReference>
<dbReference type="InterPro" id="IPR013519">
    <property type="entry name" value="Int_alpha_beta-p"/>
</dbReference>
<sequence>MLFFFICVLVKKALCFNLESRNVWNFTIQDNSSYFGYQVSLVNTNSPKVIISAPLYTGKSATGVVFSCNPDDTNQCLKLNIETETLTDPDLVLSQKSNQWMGFSMSQAGDMLMSCAPLWHESRTGRNGVNLWYRGRCSLIDKDLNNIYTYSACVNEQTSNVQYGYCESGFSSGGYIGGNSPTFYVGAPGSINSIGVLFAFIGGSVDASPIKLKTGTDQLIDESSLMGYSIAVGNFTNNQYGDVVGGAPRANNLRGIVILYTIGDAGFTLTQSYPNPDGQVGSYFGGAVCAVDLNNDGIDDLLVGSPQYSVVTDEGRVYIYMNKPIFTGLQLQKNFLAPDSTIGARFGSVISKIGDINKDGYQDVAIAAPGGGPDGKGAVYIYNGGVNGIILQYSQVVYASTFSSDFGTGFGSSISGGLDVDGNNYPDVVIGAFNIGKVFLLRSRPVVSLSANLQTNITQVPAEPENANCLGPNGVSYYCIELRLNLMYDANKMSSDYSIEVTIEVDNQMIIGKRGFFFNSQTKQLSNIISQNITLVKNKIAAIPTIVYISVTGEVDLLNPITITTSYKEYPNPLGCGNVTCPMLDLYGIKTGSIQVTYLKKCKNDICYTDLSMSSILLLPGASQQSQIIYGVIYEVDVVSKIINYGDTAYQSSMNILFSLDLQVISVTINGQPYPSVNPIKVDPIAQELSILLSNAQKSNQSIDILARFSIPLSSPSTPVYIFQMSTTSYGVDVNPSNNNVTLQVPTMIATCVRVQGQVFPTSIYYKKNFSPPSKYVSVVDIGPEVNFTFYIQNAGRFPVDTISSEISFVVNKQNFDLIYVVDMRVDGVQCNPLQNNLNINNYTTLYSNSTTQDIISRKKRQVFQNIDCQNGNCKVYTCNITRIENNKGSTVLVTTRLWAASLAKLSLPASEMQTFIQVRFNGKDRNVQQDNCPLSLMVNFTLQESIMQPVTKQVSQWWIILLSILGALVLLAVSSAILYKFGFFERDKSFKGTSHTIAFEQKVQSDDADNVGSNNDVDNVNPNNTSSLFNVDT</sequence>
<keyword evidence="11" id="KW-1133">Transmembrane helix</keyword>
<proteinExistence type="inferred from homology"/>
<gene>
    <name evidence="17" type="primary">LOC100202151</name>
</gene>
<feature type="repeat" description="FG-GAP" evidence="10">
    <location>
        <begin position="270"/>
        <end position="329"/>
    </location>
</feature>
<comment type="subcellular location">
    <subcellularLocation>
        <location evidence="1 11">Membrane</location>
        <topology evidence="1 11">Single-pass type I membrane protein</topology>
    </subcellularLocation>
</comment>
<dbReference type="GeneID" id="100202151"/>
<dbReference type="SUPFAM" id="SSF69318">
    <property type="entry name" value="Integrin alpha N-terminal domain"/>
    <property type="match status" value="1"/>
</dbReference>
<feature type="transmembrane region" description="Helical" evidence="11">
    <location>
        <begin position="958"/>
        <end position="980"/>
    </location>
</feature>
<dbReference type="Pfam" id="PF08441">
    <property type="entry name" value="Integrin_A_Ig_1"/>
    <property type="match status" value="1"/>
</dbReference>
<dbReference type="InterPro" id="IPR048286">
    <property type="entry name" value="Integrin_alpha_Ig-like_3"/>
</dbReference>
<evidence type="ECO:0000256" key="5">
    <source>
        <dbReference type="ARBA" id="ARBA00022889"/>
    </source>
</evidence>
<dbReference type="Proteomes" id="UP001652625">
    <property type="component" value="Chromosome 11"/>
</dbReference>
<dbReference type="GO" id="GO:0007229">
    <property type="term" value="P:integrin-mediated signaling pathway"/>
    <property type="evidence" value="ECO:0007669"/>
    <property type="project" value="UniProtKB-KW"/>
</dbReference>
<comment type="similarity">
    <text evidence="2 11">Belongs to the integrin alpha chain family.</text>
</comment>
<dbReference type="InterPro" id="IPR032695">
    <property type="entry name" value="Integrin_dom_sf"/>
</dbReference>
<reference evidence="17" key="1">
    <citation type="submission" date="2025-08" db="UniProtKB">
        <authorList>
            <consortium name="RefSeq"/>
        </authorList>
    </citation>
    <scope>IDENTIFICATION</scope>
</reference>
<feature type="signal peptide" evidence="13">
    <location>
        <begin position="1"/>
        <end position="15"/>
    </location>
</feature>
<keyword evidence="8 11" id="KW-0675">Receptor</keyword>
<evidence type="ECO:0000256" key="10">
    <source>
        <dbReference type="PROSITE-ProRule" id="PRU00803"/>
    </source>
</evidence>
<keyword evidence="16" id="KW-1185">Reference proteome</keyword>
<dbReference type="Pfam" id="PF20806">
    <property type="entry name" value="Integrin_A_Ig_3"/>
    <property type="match status" value="1"/>
</dbReference>
<dbReference type="InterPro" id="IPR013649">
    <property type="entry name" value="Integrin_alpha_Ig-like_1"/>
</dbReference>
<feature type="chain" id="PRO_5046764575" evidence="13">
    <location>
        <begin position="16"/>
        <end position="1034"/>
    </location>
</feature>
<keyword evidence="11" id="KW-0812">Transmembrane</keyword>
<evidence type="ECO:0000313" key="16">
    <source>
        <dbReference type="Proteomes" id="UP001652625"/>
    </source>
</evidence>
<dbReference type="InterPro" id="IPR000413">
    <property type="entry name" value="Integrin_alpha"/>
</dbReference>
<dbReference type="RefSeq" id="XP_065666646.1">
    <property type="nucleotide sequence ID" value="XM_065810574.1"/>
</dbReference>
<evidence type="ECO:0000256" key="9">
    <source>
        <dbReference type="ARBA" id="ARBA00023180"/>
    </source>
</evidence>
<keyword evidence="4" id="KW-0677">Repeat</keyword>
<evidence type="ECO:0000259" key="14">
    <source>
        <dbReference type="Pfam" id="PF08441"/>
    </source>
</evidence>
<dbReference type="Gene3D" id="2.130.10.130">
    <property type="entry name" value="Integrin alpha, N-terminal"/>
    <property type="match status" value="1"/>
</dbReference>
<evidence type="ECO:0000313" key="17">
    <source>
        <dbReference type="RefSeq" id="XP_065666646.1"/>
    </source>
</evidence>
<dbReference type="Pfam" id="PF01839">
    <property type="entry name" value="FG-GAP"/>
    <property type="match status" value="2"/>
</dbReference>
<feature type="region of interest" description="Disordered" evidence="12">
    <location>
        <begin position="1008"/>
        <end position="1034"/>
    </location>
</feature>
<dbReference type="InterPro" id="IPR013517">
    <property type="entry name" value="FG-GAP"/>
</dbReference>
<feature type="repeat" description="FG-GAP" evidence="10">
    <location>
        <begin position="212"/>
        <end position="269"/>
    </location>
</feature>
<evidence type="ECO:0000256" key="4">
    <source>
        <dbReference type="ARBA" id="ARBA00022737"/>
    </source>
</evidence>
<dbReference type="InterPro" id="IPR028994">
    <property type="entry name" value="Integrin_alpha_N"/>
</dbReference>
<dbReference type="Gene3D" id="2.60.40.1530">
    <property type="entry name" value="ntegrin, alpha v. Chain A, domain 4"/>
    <property type="match status" value="1"/>
</dbReference>
<feature type="repeat" description="FG-GAP" evidence="10">
    <location>
        <begin position="332"/>
        <end position="391"/>
    </location>
</feature>
<evidence type="ECO:0000256" key="7">
    <source>
        <dbReference type="ARBA" id="ARBA00023136"/>
    </source>
</evidence>
<protein>
    <submittedName>
        <fullName evidence="17">Integrin alpha-8 isoform X3</fullName>
    </submittedName>
</protein>
<dbReference type="PANTHER" id="PTHR23220">
    <property type="entry name" value="INTEGRIN ALPHA"/>
    <property type="match status" value="1"/>
</dbReference>
<dbReference type="PROSITE" id="PS51470">
    <property type="entry name" value="FG_GAP"/>
    <property type="match status" value="4"/>
</dbReference>
<keyword evidence="5 11" id="KW-0130">Cell adhesion</keyword>
<organism evidence="16 17">
    <name type="scientific">Hydra vulgaris</name>
    <name type="common">Hydra</name>
    <name type="synonym">Hydra attenuata</name>
    <dbReference type="NCBI Taxonomy" id="6087"/>
    <lineage>
        <taxon>Eukaryota</taxon>
        <taxon>Metazoa</taxon>
        <taxon>Cnidaria</taxon>
        <taxon>Hydrozoa</taxon>
        <taxon>Hydroidolina</taxon>
        <taxon>Anthoathecata</taxon>
        <taxon>Aplanulata</taxon>
        <taxon>Hydridae</taxon>
        <taxon>Hydra</taxon>
    </lineage>
</organism>
<keyword evidence="9" id="KW-0325">Glycoprotein</keyword>
<dbReference type="Gene3D" id="1.20.5.930">
    <property type="entry name" value="Bicelle-embedded integrin alpha(iib) transmembrane segment"/>
    <property type="match status" value="1"/>
</dbReference>
<evidence type="ECO:0000256" key="12">
    <source>
        <dbReference type="SAM" id="MobiDB-lite"/>
    </source>
</evidence>
<feature type="compositionally biased region" description="Low complexity" evidence="12">
    <location>
        <begin position="1011"/>
        <end position="1028"/>
    </location>
</feature>
<keyword evidence="6 11" id="KW-0401">Integrin</keyword>
<dbReference type="InterPro" id="IPR018184">
    <property type="entry name" value="Integrin_alpha_C_CS"/>
</dbReference>
<keyword evidence="7 11" id="KW-0472">Membrane</keyword>
<dbReference type="Gene3D" id="2.60.40.1510">
    <property type="entry name" value="ntegrin, alpha v. Chain A, domain 3"/>
    <property type="match status" value="1"/>
</dbReference>
<evidence type="ECO:0000256" key="1">
    <source>
        <dbReference type="ARBA" id="ARBA00004479"/>
    </source>
</evidence>